<proteinExistence type="predicted"/>
<accession>L8GJC3</accession>
<dbReference type="KEGG" id="acan:ACA1_373540"/>
<evidence type="ECO:0000256" key="1">
    <source>
        <dbReference type="SAM" id="Phobius"/>
    </source>
</evidence>
<keyword evidence="4" id="KW-1185">Reference proteome</keyword>
<protein>
    <recommendedName>
        <fullName evidence="5">Transmembrane protein</fullName>
    </recommendedName>
</protein>
<evidence type="ECO:0008006" key="5">
    <source>
        <dbReference type="Google" id="ProtNLM"/>
    </source>
</evidence>
<keyword evidence="1" id="KW-0472">Membrane</keyword>
<feature type="signal peptide" evidence="2">
    <location>
        <begin position="1"/>
        <end position="25"/>
    </location>
</feature>
<feature type="transmembrane region" description="Helical" evidence="1">
    <location>
        <begin position="110"/>
        <end position="134"/>
    </location>
</feature>
<dbReference type="AlphaFoldDB" id="L8GJC3"/>
<dbReference type="EMBL" id="KB008119">
    <property type="protein sequence ID" value="ELR12291.1"/>
    <property type="molecule type" value="Genomic_DNA"/>
</dbReference>
<dbReference type="GeneID" id="14912819"/>
<feature type="transmembrane region" description="Helical" evidence="1">
    <location>
        <begin position="158"/>
        <end position="179"/>
    </location>
</feature>
<gene>
    <name evidence="3" type="ORF">ACA1_373540</name>
</gene>
<name>L8GJC3_ACACF</name>
<keyword evidence="1" id="KW-0812">Transmembrane</keyword>
<keyword evidence="1" id="KW-1133">Transmembrane helix</keyword>
<reference evidence="3 4" key="1">
    <citation type="journal article" date="2013" name="Genome Biol.">
        <title>Genome of Acanthamoeba castellanii highlights extensive lateral gene transfer and early evolution of tyrosine kinase signaling.</title>
        <authorList>
            <person name="Clarke M."/>
            <person name="Lohan A.J."/>
            <person name="Liu B."/>
            <person name="Lagkouvardos I."/>
            <person name="Roy S."/>
            <person name="Zafar N."/>
            <person name="Bertelli C."/>
            <person name="Schilde C."/>
            <person name="Kianianmomeni A."/>
            <person name="Burglin T.R."/>
            <person name="Frech C."/>
            <person name="Turcotte B."/>
            <person name="Kopec K.O."/>
            <person name="Synnott J.M."/>
            <person name="Choo C."/>
            <person name="Paponov I."/>
            <person name="Finkler A."/>
            <person name="Soon Heng Tan C."/>
            <person name="Hutchins A.P."/>
            <person name="Weinmeier T."/>
            <person name="Rattei T."/>
            <person name="Chu J.S."/>
            <person name="Gimenez G."/>
            <person name="Irimia M."/>
            <person name="Rigden D.J."/>
            <person name="Fitzpatrick D.A."/>
            <person name="Lorenzo-Morales J."/>
            <person name="Bateman A."/>
            <person name="Chiu C.H."/>
            <person name="Tang P."/>
            <person name="Hegemann P."/>
            <person name="Fromm H."/>
            <person name="Raoult D."/>
            <person name="Greub G."/>
            <person name="Miranda-Saavedra D."/>
            <person name="Chen N."/>
            <person name="Nash P."/>
            <person name="Ginger M.L."/>
            <person name="Horn M."/>
            <person name="Schaap P."/>
            <person name="Caler L."/>
            <person name="Loftus B."/>
        </authorList>
    </citation>
    <scope>NUCLEOTIDE SEQUENCE [LARGE SCALE GENOMIC DNA]</scope>
    <source>
        <strain evidence="3 4">Neff</strain>
    </source>
</reference>
<dbReference type="RefSeq" id="XP_004334304.1">
    <property type="nucleotide sequence ID" value="XM_004334256.1"/>
</dbReference>
<organism evidence="3 4">
    <name type="scientific">Acanthamoeba castellanii (strain ATCC 30010 / Neff)</name>
    <dbReference type="NCBI Taxonomy" id="1257118"/>
    <lineage>
        <taxon>Eukaryota</taxon>
        <taxon>Amoebozoa</taxon>
        <taxon>Discosea</taxon>
        <taxon>Longamoebia</taxon>
        <taxon>Centramoebida</taxon>
        <taxon>Acanthamoebidae</taxon>
        <taxon>Acanthamoeba</taxon>
    </lineage>
</organism>
<feature type="transmembrane region" description="Helical" evidence="1">
    <location>
        <begin position="70"/>
        <end position="98"/>
    </location>
</feature>
<dbReference type="Proteomes" id="UP000011083">
    <property type="component" value="Unassembled WGS sequence"/>
</dbReference>
<feature type="chain" id="PRO_5003990380" description="Transmembrane protein" evidence="2">
    <location>
        <begin position="26"/>
        <end position="192"/>
    </location>
</feature>
<dbReference type="VEuPathDB" id="AmoebaDB:ACA1_373540"/>
<keyword evidence="2" id="KW-0732">Signal</keyword>
<evidence type="ECO:0000313" key="3">
    <source>
        <dbReference type="EMBL" id="ELR12291.1"/>
    </source>
</evidence>
<evidence type="ECO:0000256" key="2">
    <source>
        <dbReference type="SAM" id="SignalP"/>
    </source>
</evidence>
<sequence length="192" mass="21371">MGFVNVKFLCLLGLVALIFILELAAAPSPWYEYKAVVTITEYLSHVESTLVGKFSCDWTDDKCGGDKLRAMWGMILTAVIISILLTAVETLILFTWAFDFCHKLKFRSKLRIPLIVIAFLASFFAFAAWLLLFWHPSALEDSINIKYDFVGDNSGPQAGWGLFVGASILSLIAAIILCMSGSPDHHGYKLFH</sequence>
<evidence type="ECO:0000313" key="4">
    <source>
        <dbReference type="Proteomes" id="UP000011083"/>
    </source>
</evidence>